<evidence type="ECO:0000313" key="5">
    <source>
        <dbReference type="Proteomes" id="UP000321947"/>
    </source>
</evidence>
<evidence type="ECO:0000256" key="1">
    <source>
        <dbReference type="SAM" id="MobiDB-lite"/>
    </source>
</evidence>
<evidence type="ECO:0000313" key="3">
    <source>
        <dbReference type="EMBL" id="TYK22258.1"/>
    </source>
</evidence>
<sequence>MITPKVEVEAKTRPSILPNSSPNHRISPPINYHKCSYSKAVSEGSSSDSSDSNYSSSTSSPVTNPSVSLENAVVLVRHFFHDDWQKTKHNLKKQIEEDFTYIAFHAEKALVNFKSLVPANLLCQNREGKWLIERDVQLHSTFKRQAAAIFDEFNSDSEQFLFEGMKAISSDYLTSTSRSRKSIDTEKTTALMTMLSCLQKQPMKLLQMITN</sequence>
<dbReference type="EMBL" id="SSTE01020817">
    <property type="protein sequence ID" value="KAA0033592.1"/>
    <property type="molecule type" value="Genomic_DNA"/>
</dbReference>
<evidence type="ECO:0000313" key="4">
    <source>
        <dbReference type="Proteomes" id="UP000321393"/>
    </source>
</evidence>
<evidence type="ECO:0000313" key="2">
    <source>
        <dbReference type="EMBL" id="KAA0033592.1"/>
    </source>
</evidence>
<feature type="region of interest" description="Disordered" evidence="1">
    <location>
        <begin position="43"/>
        <end position="65"/>
    </location>
</feature>
<dbReference type="EMBL" id="SSTD01005192">
    <property type="protein sequence ID" value="TYK22258.1"/>
    <property type="molecule type" value="Genomic_DNA"/>
</dbReference>
<gene>
    <name evidence="3" type="ORF">E5676_scaffold440G00100</name>
    <name evidence="2" type="ORF">E6C27_scaffold239G00240</name>
</gene>
<feature type="region of interest" description="Disordered" evidence="1">
    <location>
        <begin position="1"/>
        <end position="31"/>
    </location>
</feature>
<proteinExistence type="predicted"/>
<dbReference type="OrthoDB" id="999103at2759"/>
<name>A0A5A7SQX4_CUCMM</name>
<protein>
    <submittedName>
        <fullName evidence="2">Uncharacterized protein</fullName>
    </submittedName>
</protein>
<feature type="compositionally biased region" description="Low complexity" evidence="1">
    <location>
        <begin position="45"/>
        <end position="65"/>
    </location>
</feature>
<organism evidence="2 4">
    <name type="scientific">Cucumis melo var. makuwa</name>
    <name type="common">Oriental melon</name>
    <dbReference type="NCBI Taxonomy" id="1194695"/>
    <lineage>
        <taxon>Eukaryota</taxon>
        <taxon>Viridiplantae</taxon>
        <taxon>Streptophyta</taxon>
        <taxon>Embryophyta</taxon>
        <taxon>Tracheophyta</taxon>
        <taxon>Spermatophyta</taxon>
        <taxon>Magnoliopsida</taxon>
        <taxon>eudicotyledons</taxon>
        <taxon>Gunneridae</taxon>
        <taxon>Pentapetalae</taxon>
        <taxon>rosids</taxon>
        <taxon>fabids</taxon>
        <taxon>Cucurbitales</taxon>
        <taxon>Cucurbitaceae</taxon>
        <taxon>Benincaseae</taxon>
        <taxon>Cucumis</taxon>
    </lineage>
</organism>
<accession>A0A5A7SQX4</accession>
<comment type="caution">
    <text evidence="2">The sequence shown here is derived from an EMBL/GenBank/DDBJ whole genome shotgun (WGS) entry which is preliminary data.</text>
</comment>
<dbReference type="Proteomes" id="UP000321947">
    <property type="component" value="Unassembled WGS sequence"/>
</dbReference>
<dbReference type="AlphaFoldDB" id="A0A5A7SQX4"/>
<reference evidence="4 5" key="1">
    <citation type="submission" date="2019-08" db="EMBL/GenBank/DDBJ databases">
        <title>Draft genome sequences of two oriental melons (Cucumis melo L. var makuwa).</title>
        <authorList>
            <person name="Kwon S.-Y."/>
        </authorList>
    </citation>
    <scope>NUCLEOTIDE SEQUENCE [LARGE SCALE GENOMIC DNA]</scope>
    <source>
        <strain evidence="5">cv. Chang Bougi</strain>
        <strain evidence="4">cv. SW 3</strain>
        <tissue evidence="2">Leaf</tissue>
    </source>
</reference>
<dbReference type="Proteomes" id="UP000321393">
    <property type="component" value="Unassembled WGS sequence"/>
</dbReference>
<feature type="compositionally biased region" description="Basic and acidic residues" evidence="1">
    <location>
        <begin position="1"/>
        <end position="12"/>
    </location>
</feature>